<dbReference type="InterPro" id="IPR016035">
    <property type="entry name" value="Acyl_Trfase/lysoPLipase"/>
</dbReference>
<dbReference type="eggNOG" id="COG1028">
    <property type="taxonomic scope" value="Bacteria"/>
</dbReference>
<reference evidence="9 10" key="1">
    <citation type="submission" date="2007-07" db="EMBL/GenBank/DDBJ databases">
        <title>Complete sequence of chromosome of Xanthobacter autotrophicus Py2.</title>
        <authorList>
            <consortium name="US DOE Joint Genome Institute"/>
            <person name="Copeland A."/>
            <person name="Lucas S."/>
            <person name="Lapidus A."/>
            <person name="Barry K."/>
            <person name="Glavina del Rio T."/>
            <person name="Hammon N."/>
            <person name="Israni S."/>
            <person name="Dalin E."/>
            <person name="Tice H."/>
            <person name="Pitluck S."/>
            <person name="Sims D."/>
            <person name="Brettin T."/>
            <person name="Bruce D."/>
            <person name="Detter J.C."/>
            <person name="Han C."/>
            <person name="Tapia R."/>
            <person name="Brainard J."/>
            <person name="Schmutz J."/>
            <person name="Larimer F."/>
            <person name="Land M."/>
            <person name="Hauser L."/>
            <person name="Kyrpides N."/>
            <person name="Kim E."/>
            <person name="Ensigns S.A."/>
            <person name="Richardson P."/>
        </authorList>
    </citation>
    <scope>NUCLEOTIDE SEQUENCE [LARGE SCALE GENOMIC DNA]</scope>
    <source>
        <strain evidence="10">ATCC BAA-1158 / Py2</strain>
    </source>
</reference>
<dbReference type="SUPFAM" id="SSF55048">
    <property type="entry name" value="Probable ACP-binding domain of malonyl-CoA ACP transacylase"/>
    <property type="match status" value="1"/>
</dbReference>
<dbReference type="Pfam" id="PF02801">
    <property type="entry name" value="Ketoacyl-synt_C"/>
    <property type="match status" value="1"/>
</dbReference>
<dbReference type="PANTHER" id="PTHR43775">
    <property type="entry name" value="FATTY ACID SYNTHASE"/>
    <property type="match status" value="1"/>
</dbReference>
<evidence type="ECO:0000313" key="10">
    <source>
        <dbReference type="Proteomes" id="UP000002417"/>
    </source>
</evidence>
<dbReference type="SMART" id="SM00826">
    <property type="entry name" value="PKS_DH"/>
    <property type="match status" value="1"/>
</dbReference>
<organism evidence="9 10">
    <name type="scientific">Xanthobacter autotrophicus (strain ATCC BAA-1158 / Py2)</name>
    <dbReference type="NCBI Taxonomy" id="78245"/>
    <lineage>
        <taxon>Bacteria</taxon>
        <taxon>Pseudomonadati</taxon>
        <taxon>Pseudomonadota</taxon>
        <taxon>Alphaproteobacteria</taxon>
        <taxon>Hyphomicrobiales</taxon>
        <taxon>Xanthobacteraceae</taxon>
        <taxon>Xanthobacter</taxon>
    </lineage>
</organism>
<dbReference type="GO" id="GO:0006633">
    <property type="term" value="P:fatty acid biosynthetic process"/>
    <property type="evidence" value="ECO:0007669"/>
    <property type="project" value="TreeGrafter"/>
</dbReference>
<dbReference type="PROSITE" id="PS52004">
    <property type="entry name" value="KS3_2"/>
    <property type="match status" value="1"/>
</dbReference>
<feature type="domain" description="PKS/mFAS DH" evidence="8">
    <location>
        <begin position="939"/>
        <end position="1221"/>
    </location>
</feature>
<proteinExistence type="predicted"/>
<feature type="active site" description="Proton acceptor; for dehydratase activity" evidence="5">
    <location>
        <position position="971"/>
    </location>
</feature>
<dbReference type="InterPro" id="IPR016039">
    <property type="entry name" value="Thiolase-like"/>
</dbReference>
<dbReference type="STRING" id="78245.Xaut_1008"/>
<dbReference type="InterPro" id="IPR042104">
    <property type="entry name" value="PKS_dehydratase_sf"/>
</dbReference>
<dbReference type="Gene3D" id="3.10.129.110">
    <property type="entry name" value="Polyketide synthase dehydratase"/>
    <property type="match status" value="1"/>
</dbReference>
<evidence type="ECO:0000259" key="6">
    <source>
        <dbReference type="PROSITE" id="PS50075"/>
    </source>
</evidence>
<evidence type="ECO:0000256" key="4">
    <source>
        <dbReference type="ARBA" id="ARBA00054155"/>
    </source>
</evidence>
<dbReference type="PROSITE" id="PS52019">
    <property type="entry name" value="PKS_MFAS_DH"/>
    <property type="match status" value="1"/>
</dbReference>
<dbReference type="EMBL" id="CP000781">
    <property type="protein sequence ID" value="ABS66259.1"/>
    <property type="molecule type" value="Genomic_DNA"/>
</dbReference>
<dbReference type="InterPro" id="IPR013968">
    <property type="entry name" value="PKS_KR"/>
</dbReference>
<evidence type="ECO:0000313" key="9">
    <source>
        <dbReference type="EMBL" id="ABS66259.1"/>
    </source>
</evidence>
<keyword evidence="1" id="KW-0596">Phosphopantetheine</keyword>
<dbReference type="Gene3D" id="3.40.50.720">
    <property type="entry name" value="NAD(P)-binding Rossmann-like Domain"/>
    <property type="match status" value="1"/>
</dbReference>
<dbReference type="InterPro" id="IPR014030">
    <property type="entry name" value="Ketoacyl_synth_N"/>
</dbReference>
<dbReference type="InterPro" id="IPR001227">
    <property type="entry name" value="Ac_transferase_dom_sf"/>
</dbReference>
<dbReference type="SMART" id="SM00825">
    <property type="entry name" value="PKS_KS"/>
    <property type="match status" value="1"/>
</dbReference>
<dbReference type="Pfam" id="PF08659">
    <property type="entry name" value="KR"/>
    <property type="match status" value="1"/>
</dbReference>
<dbReference type="SMART" id="SM00823">
    <property type="entry name" value="PKS_PP"/>
    <property type="match status" value="1"/>
</dbReference>
<evidence type="ECO:0000256" key="3">
    <source>
        <dbReference type="ARBA" id="ARBA00022679"/>
    </source>
</evidence>
<dbReference type="CDD" id="cd00833">
    <property type="entry name" value="PKS"/>
    <property type="match status" value="1"/>
</dbReference>
<dbReference type="FunFam" id="3.40.47.10:FF:000019">
    <property type="entry name" value="Polyketide synthase type I"/>
    <property type="match status" value="1"/>
</dbReference>
<dbReference type="KEGG" id="xau:Xaut_1008"/>
<dbReference type="InterPro" id="IPR049552">
    <property type="entry name" value="PKS_DH_N"/>
</dbReference>
<dbReference type="GO" id="GO:0004312">
    <property type="term" value="F:fatty acid synthase activity"/>
    <property type="evidence" value="ECO:0007669"/>
    <property type="project" value="TreeGrafter"/>
</dbReference>
<dbReference type="Gene3D" id="1.10.1200.10">
    <property type="entry name" value="ACP-like"/>
    <property type="match status" value="1"/>
</dbReference>
<dbReference type="InterPro" id="IPR020806">
    <property type="entry name" value="PKS_PP-bd"/>
</dbReference>
<dbReference type="InterPro" id="IPR050091">
    <property type="entry name" value="PKS_NRPS_Biosynth_Enz"/>
</dbReference>
<dbReference type="SUPFAM" id="SSF47336">
    <property type="entry name" value="ACP-like"/>
    <property type="match status" value="1"/>
</dbReference>
<dbReference type="SUPFAM" id="SSF53901">
    <property type="entry name" value="Thiolase-like"/>
    <property type="match status" value="1"/>
</dbReference>
<dbReference type="InterPro" id="IPR016036">
    <property type="entry name" value="Malonyl_transacylase_ACP-bd"/>
</dbReference>
<dbReference type="InterPro" id="IPR006162">
    <property type="entry name" value="Ppantetheine_attach_site"/>
</dbReference>
<dbReference type="Pfam" id="PF14765">
    <property type="entry name" value="PS-DH"/>
    <property type="match status" value="1"/>
</dbReference>
<dbReference type="SUPFAM" id="SSF51735">
    <property type="entry name" value="NAD(P)-binding Rossmann-fold domains"/>
    <property type="match status" value="2"/>
</dbReference>
<dbReference type="PANTHER" id="PTHR43775:SF37">
    <property type="entry name" value="SI:DKEY-61P9.11"/>
    <property type="match status" value="1"/>
</dbReference>
<dbReference type="InterPro" id="IPR020841">
    <property type="entry name" value="PKS_Beta-ketoAc_synthase_dom"/>
</dbReference>
<dbReference type="HOGENOM" id="CLU_000022_30_2_5"/>
<dbReference type="InterPro" id="IPR036736">
    <property type="entry name" value="ACP-like_sf"/>
</dbReference>
<feature type="region of interest" description="N-terminal hotdog fold" evidence="5">
    <location>
        <begin position="939"/>
        <end position="1064"/>
    </location>
</feature>
<feature type="domain" description="Carrier" evidence="6">
    <location>
        <begin position="1727"/>
        <end position="1803"/>
    </location>
</feature>
<dbReference type="InterPro" id="IPR020807">
    <property type="entry name" value="PKS_DH"/>
</dbReference>
<dbReference type="Gene3D" id="3.40.47.10">
    <property type="match status" value="1"/>
</dbReference>
<feature type="active site" description="Proton donor; for dehydratase activity" evidence="5">
    <location>
        <position position="1135"/>
    </location>
</feature>
<dbReference type="PROSITE" id="PS00012">
    <property type="entry name" value="PHOSPHOPANTETHEINE"/>
    <property type="match status" value="1"/>
</dbReference>
<dbReference type="PhylomeDB" id="A7IE16"/>
<dbReference type="Pfam" id="PF21089">
    <property type="entry name" value="PKS_DH_N"/>
    <property type="match status" value="1"/>
</dbReference>
<evidence type="ECO:0000259" key="7">
    <source>
        <dbReference type="PROSITE" id="PS52004"/>
    </source>
</evidence>
<feature type="domain" description="Ketosynthase family 3 (KS3)" evidence="7">
    <location>
        <begin position="35"/>
        <end position="459"/>
    </location>
</feature>
<dbReference type="CDD" id="cd08955">
    <property type="entry name" value="KR_2_FAS_SDR_x"/>
    <property type="match status" value="1"/>
</dbReference>
<dbReference type="GO" id="GO:0031177">
    <property type="term" value="F:phosphopantetheine binding"/>
    <property type="evidence" value="ECO:0007669"/>
    <property type="project" value="InterPro"/>
</dbReference>
<dbReference type="Pfam" id="PF00550">
    <property type="entry name" value="PP-binding"/>
    <property type="match status" value="1"/>
</dbReference>
<keyword evidence="2" id="KW-0597">Phosphoprotein</keyword>
<dbReference type="InterPro" id="IPR049900">
    <property type="entry name" value="PKS_mFAS_DH"/>
</dbReference>
<keyword evidence="3" id="KW-0808">Transferase</keyword>
<evidence type="ECO:0000256" key="5">
    <source>
        <dbReference type="PROSITE-ProRule" id="PRU01363"/>
    </source>
</evidence>
<dbReference type="InterPro" id="IPR009081">
    <property type="entry name" value="PP-bd_ACP"/>
</dbReference>
<dbReference type="Pfam" id="PF22621">
    <property type="entry name" value="CurL-like_PKS_C"/>
    <property type="match status" value="1"/>
</dbReference>
<evidence type="ECO:0000256" key="2">
    <source>
        <dbReference type="ARBA" id="ARBA00022553"/>
    </source>
</evidence>
<dbReference type="PROSITE" id="PS50075">
    <property type="entry name" value="CARRIER"/>
    <property type="match status" value="1"/>
</dbReference>
<dbReference type="Gene3D" id="3.30.70.3290">
    <property type="match status" value="1"/>
</dbReference>
<dbReference type="InterPro" id="IPR057326">
    <property type="entry name" value="KR_dom"/>
</dbReference>
<dbReference type="InterPro" id="IPR049551">
    <property type="entry name" value="PKS_DH_C"/>
</dbReference>
<dbReference type="SMART" id="SM00822">
    <property type="entry name" value="PKS_KR"/>
    <property type="match status" value="1"/>
</dbReference>
<feature type="region of interest" description="C-terminal hotdog fold" evidence="5">
    <location>
        <begin position="1076"/>
        <end position="1221"/>
    </location>
</feature>
<dbReference type="Pfam" id="PF00109">
    <property type="entry name" value="ketoacyl-synt"/>
    <property type="match status" value="1"/>
</dbReference>
<evidence type="ECO:0000259" key="8">
    <source>
        <dbReference type="PROSITE" id="PS52019"/>
    </source>
</evidence>
<comment type="function">
    <text evidence="4">Involved in production of the polyketide antibiotic thailandamide.</text>
</comment>
<dbReference type="OrthoDB" id="9778690at2"/>
<dbReference type="Proteomes" id="UP000002417">
    <property type="component" value="Chromosome"/>
</dbReference>
<dbReference type="SUPFAM" id="SSF52151">
    <property type="entry name" value="FabD/lysophospholipase-like"/>
    <property type="match status" value="1"/>
</dbReference>
<dbReference type="GO" id="GO:0071770">
    <property type="term" value="P:DIM/DIP cell wall layer assembly"/>
    <property type="evidence" value="ECO:0007669"/>
    <property type="project" value="TreeGrafter"/>
</dbReference>
<dbReference type="GO" id="GO:0005886">
    <property type="term" value="C:plasma membrane"/>
    <property type="evidence" value="ECO:0007669"/>
    <property type="project" value="TreeGrafter"/>
</dbReference>
<sequence>MPDRTAGSSATTTERALRAIRDLRAKVDVLERRQGEPVAIVGMGCRFPGAADLSGFWDLLVRGEDPLGPVPPDRWNIDSLYNPDPQARGRTVSREGGYLPNLDRFDADFFGITPREAPFIDPRQRLVLETAWEALEDAGIPADRIASSLTSVVVGTLTNDYNQLITADDRWVSAATGTGTSNSIIANRLSYVLDLHGPSLTVDTACSGSLLALHLACQTLRNGEATLALCGGVAVNLVPAPDICFSRMGALSPRGRCHTFDAASDGMARSEGAGMVVLKLLSQAEADGDRIYALIRASAVNHDGRSNGIAAPNGQAQERLLREAYGKAGIAPGRVQYVEAHGTGTIVGDRIELQALAKVLGTDRAPGHGCVVGSVKSNIGHTESAAGIAGIIKTALALKHRLLPGNLHFETPHPALSEAPFALEVRTAAGSFPAPDQPIIAGVSAFSFGGANVHVVLEEAPAVLDPPTVSAPTVSASAEAATAYVLPLSAKSPDALTALARSYAAFLRGPDAPALADICATAALRRTPHAFRLAVAATSREEMADRLEAHLAGEDARHVATGTALDGEAGMPLAFVFSGQGSHWLGMGRDLYAAAPAFRAVIDRLDALVRAEAGWSLIAELNAAPGASRLDDIDVVQPAIFAMQAGLVALWRALGVVPEVVIGQSMGEIPAAFAAGILSLEDAARVILARSRLLRTKRGAGATAVVGLPAAEVEAALAPQADRLAVAGVTSFASTLIAGDGDALKAYLAELEAAGIFARLLENVDVPAHSPAMDSLRPALEKALAGIAPQSAQVRFLSTVTLKDEPGSNLDAAYWSRNLREPFRVADAVARLSRERAHLFLEISPHPVLVGALRQILQHVGADGVALGSLTREGDGALDLATALGGLWANGLAVDWGRVLPAGRCVSLPAYPWQRAHFWVDQIAATTGGSAGARKAGSHPLLGAPFAAAQGGAHFWDGEIDSSSLPWLGDHALSGVPVLPGAAYLEMALAAVREALPGQALVLEDARFEKMLLLPEGEARRLQVTLTRTGGDGAEVAVLSRPVQGEDDWTLHARIGVRRSGPEAPAGPVPVVDEAAAPVDLAGFYRQFAAGGLDYGPAFRGVRTLRAGATDAWAEVALPEGLSDTAFGLHPALLDGAFQVVAAIGTEGDGARPVYLPQGVGRLAQLAAVPARVFVHARLVSDAVPGAPRLAADLTLSDADGTVVARVTGLALRRVDEMRPRASASLRDSLYHLEWHERPRASHTASADAAGLWLLSGVPGAVADSLAEALRQRGVEVRLVAPGGDLAADIAAAGAALRGMVLLEDGAGGTDVQEAVFEAVAGRALPAVKALAEGAGGARLFIVTHGAIACDGADPAPDLVAAPLWGFGRVVGLEHAEIWGAQIDLDPADPAGSCAAAADEMLDLGADREIADREIALRAGRRRVGRLARLPKPDIAAGPVLLRPDASYLVTGGLTGLGLETARFLVARGARRLILIGRTALPPRADWAALPPESEAGQRVAAVRGLEQLGASVRVEAFDVADEARLAAFLAAYRAEAHPPIRGVVHAAGVIQDALLLRMTGEDIAAVMRPKVAGALALHRQTADLPLDHFVLFSSASSVLGQVGQAGYGAANAFEDALAAHRRAAGLPATAINWGPWADIGLFARLGLAERAGLSGVEPIAPEQGMAALDHLMARGETQALVLNADWAQVPASARLELLQAASAPDTPSTSAGVADLLLMAPAERKAELRARLGAIVAAVLRFDADKLDHRRALTTLGMDSIMAVEIRNRVRRQFDLTPSIVDLFTGSVARLADWLDGELAADDRLKALLDEIEDLPEAEVEALLASGQKVA</sequence>
<keyword evidence="10" id="KW-1185">Reference proteome</keyword>
<gene>
    <name evidence="9" type="ordered locus">Xaut_1008</name>
</gene>
<dbReference type="InterPro" id="IPR014031">
    <property type="entry name" value="Ketoacyl_synth_C"/>
</dbReference>
<dbReference type="InterPro" id="IPR036291">
    <property type="entry name" value="NAD(P)-bd_dom_sf"/>
</dbReference>
<dbReference type="eggNOG" id="COG3321">
    <property type="taxonomic scope" value="Bacteria"/>
</dbReference>
<dbReference type="GO" id="GO:0005737">
    <property type="term" value="C:cytoplasm"/>
    <property type="evidence" value="ECO:0007669"/>
    <property type="project" value="TreeGrafter"/>
</dbReference>
<dbReference type="InterPro" id="IPR014043">
    <property type="entry name" value="Acyl_transferase_dom"/>
</dbReference>
<dbReference type="SMART" id="SM00827">
    <property type="entry name" value="PKS_AT"/>
    <property type="match status" value="1"/>
</dbReference>
<accession>A7IE16</accession>
<dbReference type="Pfam" id="PF00698">
    <property type="entry name" value="Acyl_transf_1"/>
    <property type="match status" value="1"/>
</dbReference>
<dbReference type="Gene3D" id="3.40.366.10">
    <property type="entry name" value="Malonyl-Coenzyme A Acyl Carrier Protein, domain 2"/>
    <property type="match status" value="1"/>
</dbReference>
<name>A7IE16_XANP2</name>
<evidence type="ECO:0000256" key="1">
    <source>
        <dbReference type="ARBA" id="ARBA00022450"/>
    </source>
</evidence>
<protein>
    <submittedName>
        <fullName evidence="9">Beta-ketoacyl synthase</fullName>
    </submittedName>
</protein>